<organism evidence="2 3">
    <name type="scientific">Cryomyces minteri</name>
    <dbReference type="NCBI Taxonomy" id="331657"/>
    <lineage>
        <taxon>Eukaryota</taxon>
        <taxon>Fungi</taxon>
        <taxon>Dikarya</taxon>
        <taxon>Ascomycota</taxon>
        <taxon>Pezizomycotina</taxon>
        <taxon>Dothideomycetes</taxon>
        <taxon>Dothideomycetes incertae sedis</taxon>
        <taxon>Cryomyces</taxon>
    </lineage>
</organism>
<feature type="region of interest" description="Disordered" evidence="1">
    <location>
        <begin position="1"/>
        <end position="27"/>
    </location>
</feature>
<dbReference type="EMBL" id="NAJN01001464">
    <property type="protein sequence ID" value="TKA63027.1"/>
    <property type="molecule type" value="Genomic_DNA"/>
</dbReference>
<evidence type="ECO:0000256" key="1">
    <source>
        <dbReference type="SAM" id="MobiDB-lite"/>
    </source>
</evidence>
<sequence>MAKGDYQCVQPIKRKKRGSGADGKGPLTKQARIDITSDQLPTVASPSPVKHTRWPVDKIPTMAKKVLELSHNPNGVDTDTIENLFKQDLKWFDIHNTLAKRGMKVKFTILSALREILEAPHINPKIQPDIHGDEDGSKAIGVGSETVEDKAAGDESDSESAWLTYKASGGYQTGGGVLNLVEYQKTLQQMDKTSMPRAAIRAAEDEIRAGKIAQTPISNVSLANDILNFVRTFERYVGGKDVTGDIAKAKTRLCVTGLTTNDIRKTWFKILPILDAYSKDTSRQVQAAKDFASLLDQQAGIHRVAYRQAEEETVKRHRLHIREFERIKDRVRDEA</sequence>
<accession>A0A4U0WJY3</accession>
<dbReference type="AlphaFoldDB" id="A0A4U0WJY3"/>
<protein>
    <submittedName>
        <fullName evidence="2">Uncharacterized protein</fullName>
    </submittedName>
</protein>
<evidence type="ECO:0000313" key="2">
    <source>
        <dbReference type="EMBL" id="TKA63027.1"/>
    </source>
</evidence>
<gene>
    <name evidence="2" type="ORF">B0A49_08962</name>
</gene>
<name>A0A4U0WJY3_9PEZI</name>
<reference evidence="2 3" key="1">
    <citation type="submission" date="2017-03" db="EMBL/GenBank/DDBJ databases">
        <title>Genomes of endolithic fungi from Antarctica.</title>
        <authorList>
            <person name="Coleine C."/>
            <person name="Masonjones S."/>
            <person name="Stajich J.E."/>
        </authorList>
    </citation>
    <scope>NUCLEOTIDE SEQUENCE [LARGE SCALE GENOMIC DNA]</scope>
    <source>
        <strain evidence="2 3">CCFEE 5187</strain>
    </source>
</reference>
<evidence type="ECO:0000313" key="3">
    <source>
        <dbReference type="Proteomes" id="UP000308768"/>
    </source>
</evidence>
<dbReference type="Proteomes" id="UP000308768">
    <property type="component" value="Unassembled WGS sequence"/>
</dbReference>
<comment type="caution">
    <text evidence="2">The sequence shown here is derived from an EMBL/GenBank/DDBJ whole genome shotgun (WGS) entry which is preliminary data.</text>
</comment>
<proteinExistence type="predicted"/>
<keyword evidence="3" id="KW-1185">Reference proteome</keyword>